<keyword evidence="5 9" id="KW-0460">Magnesium</keyword>
<dbReference type="RefSeq" id="WP_017016854.1">
    <property type="nucleotide sequence ID" value="NZ_FOWR01000016.1"/>
</dbReference>
<evidence type="ECO:0000256" key="6">
    <source>
        <dbReference type="ARBA" id="ARBA00022989"/>
    </source>
</evidence>
<sequence>MAENYEVEQSNQTHQTLQEVSRAIDNGMFVHVRRMLEDMEPEDIAHLLEASPPKSRLVLWQLTDPEEQGEILEELSEDVKDGIMVRMQPEQLAAATEGMDTDDVAYLLRSLPNHVSQDVLAQMDTQDRDRVEQALAYPEDTAGGMMNTDVVTIRSDVTVDVVLRYLRMRGELPEATDALYVVDENSRLIGSLPITTLLTTQPDTEVLDVMEDSDEAIPVDMDDGEIASLFERRNWVSAPVVDEQHQLVGRITIDDVVDIIREDAEHSMMSMAGLDDEEDTFAPVLKSARSRSIWLGANVLAALAAASVSNLFENTLEQMAAIAVLMTIVPSMGGVAGNQTVALVIRGLAVGHIGDSNTRWLLTKEALVGLLNGVIWACIIGGVVVLWKGNWILGGIIAAAMMANLIIAGVAGVTVPIMLKKMKIDPALAGGMALTTITDMVGLSVFLGLATLFLV</sequence>
<evidence type="ECO:0000256" key="8">
    <source>
        <dbReference type="PROSITE-ProRule" id="PRU00703"/>
    </source>
</evidence>
<comment type="function">
    <text evidence="9">Acts as a magnesium transporter.</text>
</comment>
<dbReference type="EMBL" id="FOWR01000016">
    <property type="protein sequence ID" value="SFP51656.1"/>
    <property type="molecule type" value="Genomic_DNA"/>
</dbReference>
<dbReference type="Proteomes" id="UP000182692">
    <property type="component" value="Unassembled WGS sequence"/>
</dbReference>
<dbReference type="InterPro" id="IPR006668">
    <property type="entry name" value="Mg_transptr_MgtE_intracell_dom"/>
</dbReference>
<dbReference type="PANTHER" id="PTHR43773:SF1">
    <property type="entry name" value="MAGNESIUM TRANSPORTER MGTE"/>
    <property type="match status" value="1"/>
</dbReference>
<keyword evidence="9" id="KW-1003">Cell membrane</keyword>
<keyword evidence="3 9" id="KW-0813">Transport</keyword>
<dbReference type="InterPro" id="IPR046342">
    <property type="entry name" value="CBS_dom_sf"/>
</dbReference>
<proteinExistence type="inferred from homology"/>
<feature type="domain" description="CBS" evidence="10">
    <location>
        <begin position="210"/>
        <end position="268"/>
    </location>
</feature>
<dbReference type="PROSITE" id="PS51371">
    <property type="entry name" value="CBS"/>
    <property type="match status" value="2"/>
</dbReference>
<keyword evidence="4 9" id="KW-0812">Transmembrane</keyword>
<dbReference type="SUPFAM" id="SSF158791">
    <property type="entry name" value="MgtE N-terminal domain-like"/>
    <property type="match status" value="1"/>
</dbReference>
<evidence type="ECO:0000256" key="4">
    <source>
        <dbReference type="ARBA" id="ARBA00022692"/>
    </source>
</evidence>
<comment type="similarity">
    <text evidence="2 9">Belongs to the SLC41A transporter family.</text>
</comment>
<dbReference type="InterPro" id="IPR036739">
    <property type="entry name" value="SLC41_membr_dom_sf"/>
</dbReference>
<dbReference type="STRING" id="1121869.SAMN03084138_02390"/>
<evidence type="ECO:0000256" key="9">
    <source>
        <dbReference type="RuleBase" id="RU362011"/>
    </source>
</evidence>
<evidence type="ECO:0000256" key="1">
    <source>
        <dbReference type="ARBA" id="ARBA00004141"/>
    </source>
</evidence>
<comment type="subcellular location">
    <subcellularLocation>
        <location evidence="9">Cell membrane</location>
        <topology evidence="9">Multi-pass membrane protein</topology>
    </subcellularLocation>
    <subcellularLocation>
        <location evidence="1">Membrane</location>
        <topology evidence="1">Multi-pass membrane protein</topology>
    </subcellularLocation>
</comment>
<dbReference type="OrthoDB" id="9790355at2"/>
<dbReference type="InterPro" id="IPR006669">
    <property type="entry name" value="MgtE_transporter"/>
</dbReference>
<feature type="transmembrane region" description="Helical" evidence="9">
    <location>
        <begin position="393"/>
        <end position="419"/>
    </location>
</feature>
<feature type="transmembrane region" description="Helical" evidence="9">
    <location>
        <begin position="366"/>
        <end position="387"/>
    </location>
</feature>
<dbReference type="Gene3D" id="1.10.357.20">
    <property type="entry name" value="SLC41 divalent cation transporters, integral membrane domain"/>
    <property type="match status" value="1"/>
</dbReference>
<reference evidence="11 12" key="1">
    <citation type="submission" date="2016-10" db="EMBL/GenBank/DDBJ databases">
        <authorList>
            <person name="de Groot N.N."/>
        </authorList>
    </citation>
    <scope>NUCLEOTIDE SEQUENCE [LARGE SCALE GENOMIC DNA]</scope>
    <source>
        <strain evidence="11 12">DSM 15893</strain>
    </source>
</reference>
<dbReference type="Gene3D" id="1.25.60.10">
    <property type="entry name" value="MgtE N-terminal domain-like"/>
    <property type="match status" value="1"/>
</dbReference>
<evidence type="ECO:0000256" key="2">
    <source>
        <dbReference type="ARBA" id="ARBA00009749"/>
    </source>
</evidence>
<dbReference type="SUPFAM" id="SSF54631">
    <property type="entry name" value="CBS-domain pair"/>
    <property type="match status" value="1"/>
</dbReference>
<evidence type="ECO:0000313" key="12">
    <source>
        <dbReference type="Proteomes" id="UP000182692"/>
    </source>
</evidence>
<feature type="transmembrane region" description="Helical" evidence="9">
    <location>
        <begin position="318"/>
        <end position="345"/>
    </location>
</feature>
<dbReference type="Gene3D" id="3.10.580.10">
    <property type="entry name" value="CBS-domain"/>
    <property type="match status" value="1"/>
</dbReference>
<dbReference type="GO" id="GO:0015095">
    <property type="term" value="F:magnesium ion transmembrane transporter activity"/>
    <property type="evidence" value="ECO:0007669"/>
    <property type="project" value="UniProtKB-UniRule"/>
</dbReference>
<gene>
    <name evidence="11" type="ORF">SAMN03084138_02390</name>
</gene>
<dbReference type="GO" id="GO:0005886">
    <property type="term" value="C:plasma membrane"/>
    <property type="evidence" value="ECO:0007669"/>
    <property type="project" value="UniProtKB-SubCell"/>
</dbReference>
<dbReference type="AlphaFoldDB" id="A0A1I5R0R2"/>
<evidence type="ECO:0000256" key="5">
    <source>
        <dbReference type="ARBA" id="ARBA00022842"/>
    </source>
</evidence>
<evidence type="ECO:0000313" key="11">
    <source>
        <dbReference type="EMBL" id="SFP51656.1"/>
    </source>
</evidence>
<dbReference type="InterPro" id="IPR006667">
    <property type="entry name" value="SLC41_membr_dom"/>
</dbReference>
<dbReference type="CDD" id="cd04606">
    <property type="entry name" value="CBS_pair_Mg_transporter"/>
    <property type="match status" value="1"/>
</dbReference>
<keyword evidence="8" id="KW-0129">CBS domain</keyword>
<evidence type="ECO:0000259" key="10">
    <source>
        <dbReference type="PROSITE" id="PS51371"/>
    </source>
</evidence>
<dbReference type="InterPro" id="IPR038076">
    <property type="entry name" value="MgtE_N_sf"/>
</dbReference>
<dbReference type="InterPro" id="IPR000644">
    <property type="entry name" value="CBS_dom"/>
</dbReference>
<keyword evidence="9" id="KW-0479">Metal-binding</keyword>
<feature type="transmembrane region" description="Helical" evidence="9">
    <location>
        <begin position="293"/>
        <end position="312"/>
    </location>
</feature>
<dbReference type="Pfam" id="PF03448">
    <property type="entry name" value="MgtE_N"/>
    <property type="match status" value="1"/>
</dbReference>
<feature type="transmembrane region" description="Helical" evidence="9">
    <location>
        <begin position="431"/>
        <end position="454"/>
    </location>
</feature>
<organism evidence="11 12">
    <name type="scientific">Enterovibrio norvegicus DSM 15893</name>
    <dbReference type="NCBI Taxonomy" id="1121869"/>
    <lineage>
        <taxon>Bacteria</taxon>
        <taxon>Pseudomonadati</taxon>
        <taxon>Pseudomonadota</taxon>
        <taxon>Gammaproteobacteria</taxon>
        <taxon>Vibrionales</taxon>
        <taxon>Vibrionaceae</taxon>
        <taxon>Enterovibrio</taxon>
    </lineage>
</organism>
<protein>
    <recommendedName>
        <fullName evidence="9">Magnesium transporter MgtE</fullName>
    </recommendedName>
</protein>
<dbReference type="GO" id="GO:0046872">
    <property type="term" value="F:metal ion binding"/>
    <property type="evidence" value="ECO:0007669"/>
    <property type="project" value="UniProtKB-KW"/>
</dbReference>
<dbReference type="NCBIfam" id="TIGR00400">
    <property type="entry name" value="mgtE"/>
    <property type="match status" value="1"/>
</dbReference>
<dbReference type="GeneID" id="35871031"/>
<keyword evidence="6 9" id="KW-1133">Transmembrane helix</keyword>
<dbReference type="SUPFAM" id="SSF161093">
    <property type="entry name" value="MgtE membrane domain-like"/>
    <property type="match status" value="1"/>
</dbReference>
<keyword evidence="7 9" id="KW-0472">Membrane</keyword>
<name>A0A1I5R0R2_9GAMM</name>
<dbReference type="FunFam" id="3.10.580.10:FF:000025">
    <property type="entry name" value="Magnesium transporter MgtE"/>
    <property type="match status" value="1"/>
</dbReference>
<evidence type="ECO:0000256" key="3">
    <source>
        <dbReference type="ARBA" id="ARBA00022448"/>
    </source>
</evidence>
<dbReference type="Pfam" id="PF00571">
    <property type="entry name" value="CBS"/>
    <property type="match status" value="2"/>
</dbReference>
<evidence type="ECO:0000256" key="7">
    <source>
        <dbReference type="ARBA" id="ARBA00023136"/>
    </source>
</evidence>
<feature type="domain" description="CBS" evidence="10">
    <location>
        <begin position="146"/>
        <end position="209"/>
    </location>
</feature>
<dbReference type="SMART" id="SM00924">
    <property type="entry name" value="MgtE_N"/>
    <property type="match status" value="1"/>
</dbReference>
<comment type="subunit">
    <text evidence="9">Homodimer.</text>
</comment>
<dbReference type="Pfam" id="PF01769">
    <property type="entry name" value="MgtE"/>
    <property type="match status" value="1"/>
</dbReference>
<accession>A0A1I5R0R2</accession>
<dbReference type="FunFam" id="1.10.357.20:FF:000005">
    <property type="entry name" value="Magnesium transporter MgtE"/>
    <property type="match status" value="1"/>
</dbReference>
<dbReference type="PANTHER" id="PTHR43773">
    <property type="entry name" value="MAGNESIUM TRANSPORTER MGTE"/>
    <property type="match status" value="1"/>
</dbReference>